<keyword evidence="3" id="KW-0634">PQQ</keyword>
<dbReference type="Gene3D" id="2.140.10.10">
    <property type="entry name" value="Quinoprotein alcohol dehydrogenase-like superfamily"/>
    <property type="match status" value="1"/>
</dbReference>
<dbReference type="RefSeq" id="WP_130424614.1">
    <property type="nucleotide sequence ID" value="NZ_SHKW01000003.1"/>
</dbReference>
<dbReference type="Pfam" id="PF01011">
    <property type="entry name" value="PQQ"/>
    <property type="match status" value="1"/>
</dbReference>
<dbReference type="PANTHER" id="PTHR32303:SF10">
    <property type="entry name" value="OUTER MEMBRANE PROTEIN ASSEMBLY FACTOR BAMB"/>
    <property type="match status" value="1"/>
</dbReference>
<evidence type="ECO:0000259" key="6">
    <source>
        <dbReference type="Pfam" id="PF01011"/>
    </source>
</evidence>
<accession>A0A4Q7YG30</accession>
<dbReference type="PROSITE" id="PS00364">
    <property type="entry name" value="BACTERIAL_PQQ_2"/>
    <property type="match status" value="1"/>
</dbReference>
<dbReference type="Pfam" id="PF13360">
    <property type="entry name" value="PQQ_2"/>
    <property type="match status" value="1"/>
</dbReference>
<dbReference type="InterPro" id="IPR001479">
    <property type="entry name" value="Quinoprotein_DH_CS"/>
</dbReference>
<dbReference type="EMBL" id="SHKW01000003">
    <property type="protein sequence ID" value="RZU35305.1"/>
    <property type="molecule type" value="Genomic_DNA"/>
</dbReference>
<comment type="similarity">
    <text evidence="2">Belongs to the bacterial PQQ dehydrogenase family.</text>
</comment>
<evidence type="ECO:0000256" key="2">
    <source>
        <dbReference type="ARBA" id="ARBA00008156"/>
    </source>
</evidence>
<evidence type="ECO:0000256" key="5">
    <source>
        <dbReference type="SAM" id="SignalP"/>
    </source>
</evidence>
<gene>
    <name evidence="8" type="ORF">BDD14_6077</name>
</gene>
<evidence type="ECO:0000313" key="9">
    <source>
        <dbReference type="Proteomes" id="UP000292958"/>
    </source>
</evidence>
<feature type="domain" description="Pyrrolo-quinoline quinone repeat" evidence="6">
    <location>
        <begin position="36"/>
        <end position="340"/>
    </location>
</feature>
<name>A0A4Q7YG30_9BACT</name>
<dbReference type="Proteomes" id="UP000292958">
    <property type="component" value="Unassembled WGS sequence"/>
</dbReference>
<evidence type="ECO:0000256" key="1">
    <source>
        <dbReference type="ARBA" id="ARBA00001931"/>
    </source>
</evidence>
<reference evidence="8 9" key="1">
    <citation type="submission" date="2019-02" db="EMBL/GenBank/DDBJ databases">
        <title>Genomic Encyclopedia of Archaeal and Bacterial Type Strains, Phase II (KMG-II): from individual species to whole genera.</title>
        <authorList>
            <person name="Goeker M."/>
        </authorList>
    </citation>
    <scope>NUCLEOTIDE SEQUENCE [LARGE SCALE GENOMIC DNA]</scope>
    <source>
        <strain evidence="8 9">DSM 18101</strain>
    </source>
</reference>
<keyword evidence="9" id="KW-1185">Reference proteome</keyword>
<dbReference type="InterPro" id="IPR018391">
    <property type="entry name" value="PQQ_b-propeller_rpt"/>
</dbReference>
<keyword evidence="5" id="KW-0732">Signal</keyword>
<dbReference type="GO" id="GO:0030288">
    <property type="term" value="C:outer membrane-bounded periplasmic space"/>
    <property type="evidence" value="ECO:0007669"/>
    <property type="project" value="InterPro"/>
</dbReference>
<evidence type="ECO:0000256" key="3">
    <source>
        <dbReference type="ARBA" id="ARBA00022891"/>
    </source>
</evidence>
<evidence type="ECO:0000313" key="8">
    <source>
        <dbReference type="EMBL" id="RZU35305.1"/>
    </source>
</evidence>
<proteinExistence type="inferred from homology"/>
<sequence length="536" mass="57734">MKSKSTVLVGLAVVLGVSYAIASRQGAVNKPDDSDWLYVDHDPAGTRYSYLKQINTKNVSQMAKVCVYTFPDKEPSQTAPIVSAGVMYLTTAHYTVAVDGSDCHVVWTSKWSPRDNETFNTHRGAALAGGKIIRGTGDSFLLALDAKDGHTLWSRQIANPKEGYFISMPPLVHGDLVYIGPAGAEFASKGWVGAFRISDGSQAWRFNIVPDDGEPGANTWGTDPTAREHGGGNLWTPMTFDEEKNLLYVPGGNAAPDIYDEGRPGPNLYTNSLIALDAMTGHLAWYRQFIPHDMHDYDVTHVGPMFKAKISGSTKNVVASTGKDGMLRLLDRDSTEILYSVPFTNRVNAEAPVTTTPVRVCPTSLGGQEWNGSAYDIKLNLLVAPATDWCAEFKKDTERPDPEKEHTHGWYFGGETKLDPWSAARGRLTAFDASTGKEKWRYDAAKPLAAGVTATEGDLIFTGELTGDLLALDARTGKVLLRSALGGPAGGGVVTYNARGVQNVAIVSGFLGVYNSIAPEIGGGNPSVTIFRLPGK</sequence>
<dbReference type="InterPro" id="IPR011047">
    <property type="entry name" value="Quinoprotein_ADH-like_sf"/>
</dbReference>
<dbReference type="SMART" id="SM00564">
    <property type="entry name" value="PQQ"/>
    <property type="match status" value="5"/>
</dbReference>
<protein>
    <submittedName>
        <fullName evidence="8">Alcohol dehydrogenase (Cytochrome c)</fullName>
    </submittedName>
</protein>
<dbReference type="InterPro" id="IPR002372">
    <property type="entry name" value="PQQ_rpt_dom"/>
</dbReference>
<dbReference type="GO" id="GO:0016491">
    <property type="term" value="F:oxidoreductase activity"/>
    <property type="evidence" value="ECO:0007669"/>
    <property type="project" value="UniProtKB-KW"/>
</dbReference>
<evidence type="ECO:0000256" key="4">
    <source>
        <dbReference type="ARBA" id="ARBA00023002"/>
    </source>
</evidence>
<keyword evidence="4" id="KW-0560">Oxidoreductase</keyword>
<feature type="signal peptide" evidence="5">
    <location>
        <begin position="1"/>
        <end position="22"/>
    </location>
</feature>
<dbReference type="OrthoDB" id="9794322at2"/>
<organism evidence="8 9">
    <name type="scientific">Edaphobacter modestus</name>
    <dbReference type="NCBI Taxonomy" id="388466"/>
    <lineage>
        <taxon>Bacteria</taxon>
        <taxon>Pseudomonadati</taxon>
        <taxon>Acidobacteriota</taxon>
        <taxon>Terriglobia</taxon>
        <taxon>Terriglobales</taxon>
        <taxon>Acidobacteriaceae</taxon>
        <taxon>Edaphobacter</taxon>
    </lineage>
</organism>
<dbReference type="AlphaFoldDB" id="A0A4Q7YG30"/>
<comment type="caution">
    <text evidence="8">The sequence shown here is derived from an EMBL/GenBank/DDBJ whole genome shotgun (WGS) entry which is preliminary data.</text>
</comment>
<feature type="chain" id="PRO_5020604427" evidence="5">
    <location>
        <begin position="23"/>
        <end position="536"/>
    </location>
</feature>
<evidence type="ECO:0000259" key="7">
    <source>
        <dbReference type="Pfam" id="PF13360"/>
    </source>
</evidence>
<comment type="cofactor">
    <cofactor evidence="1">
        <name>pyrroloquinoline quinone</name>
        <dbReference type="ChEBI" id="CHEBI:58442"/>
    </cofactor>
</comment>
<feature type="domain" description="Pyrrolo-quinoline quinone repeat" evidence="7">
    <location>
        <begin position="425"/>
        <end position="492"/>
    </location>
</feature>
<dbReference type="PANTHER" id="PTHR32303">
    <property type="entry name" value="QUINOPROTEIN ALCOHOL DEHYDROGENASE (CYTOCHROME C)"/>
    <property type="match status" value="1"/>
</dbReference>
<dbReference type="SUPFAM" id="SSF50998">
    <property type="entry name" value="Quinoprotein alcohol dehydrogenase-like"/>
    <property type="match status" value="1"/>
</dbReference>